<feature type="compositionally biased region" description="Low complexity" evidence="1">
    <location>
        <begin position="60"/>
        <end position="76"/>
    </location>
</feature>
<reference evidence="4" key="2">
    <citation type="submission" date="2015-01" db="EMBL/GenBank/DDBJ databases">
        <title>Evolutionary Origins and Diversification of the Mycorrhizal Mutualists.</title>
        <authorList>
            <consortium name="DOE Joint Genome Institute"/>
            <consortium name="Mycorrhizal Genomics Consortium"/>
            <person name="Kohler A."/>
            <person name="Kuo A."/>
            <person name="Nagy L.G."/>
            <person name="Floudas D."/>
            <person name="Copeland A."/>
            <person name="Barry K.W."/>
            <person name="Cichocki N."/>
            <person name="Veneault-Fourrey C."/>
            <person name="LaButti K."/>
            <person name="Lindquist E.A."/>
            <person name="Lipzen A."/>
            <person name="Lundell T."/>
            <person name="Morin E."/>
            <person name="Murat C."/>
            <person name="Riley R."/>
            <person name="Ohm R."/>
            <person name="Sun H."/>
            <person name="Tunlid A."/>
            <person name="Henrissat B."/>
            <person name="Grigoriev I.V."/>
            <person name="Hibbett D.S."/>
            <person name="Martin F."/>
        </authorList>
    </citation>
    <scope>NUCLEOTIDE SEQUENCE [LARGE SCALE GENOMIC DNA]</scope>
    <source>
        <strain evidence="4">h7</strain>
    </source>
</reference>
<keyword evidence="2" id="KW-1133">Transmembrane helix</keyword>
<dbReference type="EMBL" id="KN831772">
    <property type="protein sequence ID" value="KIM45690.1"/>
    <property type="molecule type" value="Genomic_DNA"/>
</dbReference>
<organism evidence="3 4">
    <name type="scientific">Hebeloma cylindrosporum</name>
    <dbReference type="NCBI Taxonomy" id="76867"/>
    <lineage>
        <taxon>Eukaryota</taxon>
        <taxon>Fungi</taxon>
        <taxon>Dikarya</taxon>
        <taxon>Basidiomycota</taxon>
        <taxon>Agaricomycotina</taxon>
        <taxon>Agaricomycetes</taxon>
        <taxon>Agaricomycetidae</taxon>
        <taxon>Agaricales</taxon>
        <taxon>Agaricineae</taxon>
        <taxon>Hymenogastraceae</taxon>
        <taxon>Hebeloma</taxon>
    </lineage>
</organism>
<feature type="transmembrane region" description="Helical" evidence="2">
    <location>
        <begin position="154"/>
        <end position="174"/>
    </location>
</feature>
<protein>
    <submittedName>
        <fullName evidence="3">Uncharacterized protein</fullName>
    </submittedName>
</protein>
<gene>
    <name evidence="3" type="ORF">M413DRAFT_24835</name>
</gene>
<keyword evidence="2" id="KW-0472">Membrane</keyword>
<evidence type="ECO:0000313" key="3">
    <source>
        <dbReference type="EMBL" id="KIM45690.1"/>
    </source>
</evidence>
<sequence>MATILKRPKQLRHADPLSMLASFRSRFSIRTLSIVDVIERRGTGRRACTATPFVDITDQPTVSTSPASTSASTTTTGDSHLKLKNARSKVHYWSVLVKLRNVTSKSEMEYFWNVVTFAGEFDIPHVVHLLLVSFPSQCYVRAPLDNIWLASTHAVIFIGVTSNTTISVGVPVSLDGRARRVRRTLKLSELRRPASSDFLCSLRLRCPRLSSAIVEFILDVY</sequence>
<reference evidence="3 4" key="1">
    <citation type="submission" date="2014-04" db="EMBL/GenBank/DDBJ databases">
        <authorList>
            <consortium name="DOE Joint Genome Institute"/>
            <person name="Kuo A."/>
            <person name="Gay G."/>
            <person name="Dore J."/>
            <person name="Kohler A."/>
            <person name="Nagy L.G."/>
            <person name="Floudas D."/>
            <person name="Copeland A."/>
            <person name="Barry K.W."/>
            <person name="Cichocki N."/>
            <person name="Veneault-Fourrey C."/>
            <person name="LaButti K."/>
            <person name="Lindquist E.A."/>
            <person name="Lipzen A."/>
            <person name="Lundell T."/>
            <person name="Morin E."/>
            <person name="Murat C."/>
            <person name="Sun H."/>
            <person name="Tunlid A."/>
            <person name="Henrissat B."/>
            <person name="Grigoriev I.V."/>
            <person name="Hibbett D.S."/>
            <person name="Martin F."/>
            <person name="Nordberg H.P."/>
            <person name="Cantor M.N."/>
            <person name="Hua S.X."/>
        </authorList>
    </citation>
    <scope>NUCLEOTIDE SEQUENCE [LARGE SCALE GENOMIC DNA]</scope>
    <source>
        <strain evidence="4">h7</strain>
    </source>
</reference>
<keyword evidence="2" id="KW-0812">Transmembrane</keyword>
<keyword evidence="4" id="KW-1185">Reference proteome</keyword>
<name>A0A0C3CA56_HEBCY</name>
<evidence type="ECO:0000313" key="4">
    <source>
        <dbReference type="Proteomes" id="UP000053424"/>
    </source>
</evidence>
<dbReference type="Proteomes" id="UP000053424">
    <property type="component" value="Unassembled WGS sequence"/>
</dbReference>
<feature type="region of interest" description="Disordered" evidence="1">
    <location>
        <begin position="59"/>
        <end position="79"/>
    </location>
</feature>
<accession>A0A0C3CA56</accession>
<dbReference type="AlphaFoldDB" id="A0A0C3CA56"/>
<dbReference type="HOGENOM" id="CLU_1250810_0_0_1"/>
<evidence type="ECO:0000256" key="2">
    <source>
        <dbReference type="SAM" id="Phobius"/>
    </source>
</evidence>
<proteinExistence type="predicted"/>
<evidence type="ECO:0000256" key="1">
    <source>
        <dbReference type="SAM" id="MobiDB-lite"/>
    </source>
</evidence>
<feature type="transmembrane region" description="Helical" evidence="2">
    <location>
        <begin position="110"/>
        <end position="134"/>
    </location>
</feature>